<comment type="caution">
    <text evidence="3">The sequence shown here is derived from an EMBL/GenBank/DDBJ whole genome shotgun (WGS) entry which is preliminary data.</text>
</comment>
<reference evidence="3" key="2">
    <citation type="submission" date="2023-06" db="EMBL/GenBank/DDBJ databases">
        <authorList>
            <consortium name="Lawrence Berkeley National Laboratory"/>
            <person name="Haridas S."/>
            <person name="Hensen N."/>
            <person name="Bonometti L."/>
            <person name="Westerberg I."/>
            <person name="Brannstrom I.O."/>
            <person name="Guillou S."/>
            <person name="Cros-Aarteil S."/>
            <person name="Calhoun S."/>
            <person name="Kuo A."/>
            <person name="Mondo S."/>
            <person name="Pangilinan J."/>
            <person name="Riley R."/>
            <person name="LaButti K."/>
            <person name="Andreopoulos B."/>
            <person name="Lipzen A."/>
            <person name="Chen C."/>
            <person name="Yanf M."/>
            <person name="Daum C."/>
            <person name="Ng V."/>
            <person name="Clum A."/>
            <person name="Steindorff A."/>
            <person name="Ohm R."/>
            <person name="Martin F."/>
            <person name="Silar P."/>
            <person name="Natvig D."/>
            <person name="Lalanne C."/>
            <person name="Gautier V."/>
            <person name="Ament-velasquez S.L."/>
            <person name="Kruys A."/>
            <person name="Hutchinson M.I."/>
            <person name="Powell A.J."/>
            <person name="Barry K."/>
            <person name="Miller A.N."/>
            <person name="Grigoriev I.V."/>
            <person name="Debuchy R."/>
            <person name="Gladieux P."/>
            <person name="Thoren M.H."/>
            <person name="Johannesson H."/>
        </authorList>
    </citation>
    <scope>NUCLEOTIDE SEQUENCE</scope>
    <source>
        <strain evidence="3">CBS 232.78</strain>
    </source>
</reference>
<evidence type="ECO:0000256" key="1">
    <source>
        <dbReference type="SAM" id="SignalP"/>
    </source>
</evidence>
<protein>
    <recommendedName>
        <fullName evidence="2">SET domain-containing protein</fullName>
    </recommendedName>
</protein>
<dbReference type="Gene3D" id="2.170.270.10">
    <property type="entry name" value="SET domain"/>
    <property type="match status" value="1"/>
</dbReference>
<keyword evidence="1" id="KW-0732">Signal</keyword>
<sequence>MARLFALFFVFVLDFLSAAYACKTSHATDGCLWSPLVTKNELTCDTPWSRRRQAAGGGAFGAAKKQDELLSEEENDDEAKPSVWQGPANCNGRHCIFWNEGLSGGIALITTSHNAQLIASWPTANDVLPESPPFYAAQIPGKGTGLIANRTIRKGEIVMQRTAALVINVTPHYDLDPETREEFYRQALDKLPPRRRAAFMEQMGDDVYAKVDRNAFRMVITDTPGATRKDENKAHLGNFLGVSWFNHDCRPNTHYRINNITHTTVAVREIAPGEEITVTYVDGTLRRAERQKRLDDWGFKCTCPQCSLPPDEAEESDRRLEALKMLGEELEERVRTPGGLKEMMPEMGGRLAELYEQERLDSYLGHAYTRAALVYSMFEDVEKTTEYAAKAAVAVARENGDDFPDAVAMRSLASHPQSHWSWGIGKELP</sequence>
<dbReference type="PANTHER" id="PTHR47332:SF6">
    <property type="entry name" value="SET DOMAIN-CONTAINING PROTEIN"/>
    <property type="match status" value="1"/>
</dbReference>
<accession>A0AAE0P4R9</accession>
<feature type="signal peptide" evidence="1">
    <location>
        <begin position="1"/>
        <end position="21"/>
    </location>
</feature>
<gene>
    <name evidence="3" type="ORF">B0H63DRAFT_406421</name>
</gene>
<reference evidence="3" key="1">
    <citation type="journal article" date="2023" name="Mol. Phylogenet. Evol.">
        <title>Genome-scale phylogeny and comparative genomics of the fungal order Sordariales.</title>
        <authorList>
            <person name="Hensen N."/>
            <person name="Bonometti L."/>
            <person name="Westerberg I."/>
            <person name="Brannstrom I.O."/>
            <person name="Guillou S."/>
            <person name="Cros-Aarteil S."/>
            <person name="Calhoun S."/>
            <person name="Haridas S."/>
            <person name="Kuo A."/>
            <person name="Mondo S."/>
            <person name="Pangilinan J."/>
            <person name="Riley R."/>
            <person name="LaButti K."/>
            <person name="Andreopoulos B."/>
            <person name="Lipzen A."/>
            <person name="Chen C."/>
            <person name="Yan M."/>
            <person name="Daum C."/>
            <person name="Ng V."/>
            <person name="Clum A."/>
            <person name="Steindorff A."/>
            <person name="Ohm R.A."/>
            <person name="Martin F."/>
            <person name="Silar P."/>
            <person name="Natvig D.O."/>
            <person name="Lalanne C."/>
            <person name="Gautier V."/>
            <person name="Ament-Velasquez S.L."/>
            <person name="Kruys A."/>
            <person name="Hutchinson M.I."/>
            <person name="Powell A.J."/>
            <person name="Barry K."/>
            <person name="Miller A.N."/>
            <person name="Grigoriev I.V."/>
            <person name="Debuchy R."/>
            <person name="Gladieux P."/>
            <person name="Hiltunen Thoren M."/>
            <person name="Johannesson H."/>
        </authorList>
    </citation>
    <scope>NUCLEOTIDE SEQUENCE</scope>
    <source>
        <strain evidence="3">CBS 232.78</strain>
    </source>
</reference>
<dbReference type="PROSITE" id="PS50280">
    <property type="entry name" value="SET"/>
    <property type="match status" value="1"/>
</dbReference>
<proteinExistence type="predicted"/>
<evidence type="ECO:0000259" key="2">
    <source>
        <dbReference type="PROSITE" id="PS50280"/>
    </source>
</evidence>
<evidence type="ECO:0000313" key="4">
    <source>
        <dbReference type="Proteomes" id="UP001285441"/>
    </source>
</evidence>
<dbReference type="Proteomes" id="UP001285441">
    <property type="component" value="Unassembled WGS sequence"/>
</dbReference>
<feature type="chain" id="PRO_5042143315" description="SET domain-containing protein" evidence="1">
    <location>
        <begin position="22"/>
        <end position="429"/>
    </location>
</feature>
<dbReference type="SMART" id="SM00317">
    <property type="entry name" value="SET"/>
    <property type="match status" value="1"/>
</dbReference>
<feature type="domain" description="SET" evidence="2">
    <location>
        <begin position="132"/>
        <end position="281"/>
    </location>
</feature>
<evidence type="ECO:0000313" key="3">
    <source>
        <dbReference type="EMBL" id="KAK3393286.1"/>
    </source>
</evidence>
<dbReference type="Pfam" id="PF00856">
    <property type="entry name" value="SET"/>
    <property type="match status" value="1"/>
</dbReference>
<dbReference type="PANTHER" id="PTHR47332">
    <property type="entry name" value="SET DOMAIN-CONTAINING PROTEIN 5"/>
    <property type="match status" value="1"/>
</dbReference>
<dbReference type="EMBL" id="JAULSW010000001">
    <property type="protein sequence ID" value="KAK3393286.1"/>
    <property type="molecule type" value="Genomic_DNA"/>
</dbReference>
<dbReference type="SUPFAM" id="SSF82199">
    <property type="entry name" value="SET domain"/>
    <property type="match status" value="1"/>
</dbReference>
<dbReference type="AlphaFoldDB" id="A0AAE0P4R9"/>
<keyword evidence="4" id="KW-1185">Reference proteome</keyword>
<dbReference type="InterPro" id="IPR046341">
    <property type="entry name" value="SET_dom_sf"/>
</dbReference>
<dbReference type="InterPro" id="IPR001214">
    <property type="entry name" value="SET_dom"/>
</dbReference>
<organism evidence="3 4">
    <name type="scientific">Podospora didyma</name>
    <dbReference type="NCBI Taxonomy" id="330526"/>
    <lineage>
        <taxon>Eukaryota</taxon>
        <taxon>Fungi</taxon>
        <taxon>Dikarya</taxon>
        <taxon>Ascomycota</taxon>
        <taxon>Pezizomycotina</taxon>
        <taxon>Sordariomycetes</taxon>
        <taxon>Sordariomycetidae</taxon>
        <taxon>Sordariales</taxon>
        <taxon>Podosporaceae</taxon>
        <taxon>Podospora</taxon>
    </lineage>
</organism>
<dbReference type="InterPro" id="IPR053185">
    <property type="entry name" value="SET_domain_protein"/>
</dbReference>
<name>A0AAE0P4R9_9PEZI</name>
<dbReference type="CDD" id="cd20071">
    <property type="entry name" value="SET_SMYD"/>
    <property type="match status" value="1"/>
</dbReference>